<dbReference type="PROSITE" id="PS51819">
    <property type="entry name" value="VOC"/>
    <property type="match status" value="2"/>
</dbReference>
<dbReference type="InterPro" id="IPR029068">
    <property type="entry name" value="Glyas_Bleomycin-R_OHBP_Dase"/>
</dbReference>
<dbReference type="Proteomes" id="UP000006727">
    <property type="component" value="Chromosome 16"/>
</dbReference>
<keyword evidence="3" id="KW-1185">Reference proteome</keyword>
<name>A0A7I4B1P8_PHYPA</name>
<dbReference type="Gramene" id="Pp3c16_11570V3.2">
    <property type="protein sequence ID" value="Pp3c16_11570V3.2"/>
    <property type="gene ID" value="Pp3c16_11570"/>
</dbReference>
<reference evidence="2 3" key="1">
    <citation type="journal article" date="2008" name="Science">
        <title>The Physcomitrella genome reveals evolutionary insights into the conquest of land by plants.</title>
        <authorList>
            <person name="Rensing S."/>
            <person name="Lang D."/>
            <person name="Zimmer A."/>
            <person name="Terry A."/>
            <person name="Salamov A."/>
            <person name="Shapiro H."/>
            <person name="Nishiyama T."/>
            <person name="Perroud P.-F."/>
            <person name="Lindquist E."/>
            <person name="Kamisugi Y."/>
            <person name="Tanahashi T."/>
            <person name="Sakakibara K."/>
            <person name="Fujita T."/>
            <person name="Oishi K."/>
            <person name="Shin-I T."/>
            <person name="Kuroki Y."/>
            <person name="Toyoda A."/>
            <person name="Suzuki Y."/>
            <person name="Hashimoto A."/>
            <person name="Yamaguchi K."/>
            <person name="Sugano A."/>
            <person name="Kohara Y."/>
            <person name="Fujiyama A."/>
            <person name="Anterola A."/>
            <person name="Aoki S."/>
            <person name="Ashton N."/>
            <person name="Barbazuk W.B."/>
            <person name="Barker E."/>
            <person name="Bennetzen J."/>
            <person name="Bezanilla M."/>
            <person name="Blankenship R."/>
            <person name="Cho S.H."/>
            <person name="Dutcher S."/>
            <person name="Estelle M."/>
            <person name="Fawcett J.A."/>
            <person name="Gundlach H."/>
            <person name="Hanada K."/>
            <person name="Heyl A."/>
            <person name="Hicks K.A."/>
            <person name="Hugh J."/>
            <person name="Lohr M."/>
            <person name="Mayer K."/>
            <person name="Melkozernov A."/>
            <person name="Murata T."/>
            <person name="Nelson D."/>
            <person name="Pils B."/>
            <person name="Prigge M."/>
            <person name="Reiss B."/>
            <person name="Renner T."/>
            <person name="Rombauts S."/>
            <person name="Rushton P."/>
            <person name="Sanderfoot A."/>
            <person name="Schween G."/>
            <person name="Shiu S.-H."/>
            <person name="Stueber K."/>
            <person name="Theodoulou F.L."/>
            <person name="Tu H."/>
            <person name="Van de Peer Y."/>
            <person name="Verrier P.J."/>
            <person name="Waters E."/>
            <person name="Wood A."/>
            <person name="Yang L."/>
            <person name="Cove D."/>
            <person name="Cuming A."/>
            <person name="Hasebe M."/>
            <person name="Lucas S."/>
            <person name="Mishler D.B."/>
            <person name="Reski R."/>
            <person name="Grigoriev I."/>
            <person name="Quatrano R.S."/>
            <person name="Boore J.L."/>
        </authorList>
    </citation>
    <scope>NUCLEOTIDE SEQUENCE [LARGE SCALE GENOMIC DNA]</scope>
    <source>
        <strain evidence="2 3">cv. Gransden 2004</strain>
    </source>
</reference>
<proteinExistence type="predicted"/>
<accession>A0A7I4B1P8</accession>
<protein>
    <recommendedName>
        <fullName evidence="1">VOC domain-containing protein</fullName>
    </recommendedName>
</protein>
<feature type="domain" description="VOC" evidence="1">
    <location>
        <begin position="1"/>
        <end position="115"/>
    </location>
</feature>
<dbReference type="InterPro" id="IPR037523">
    <property type="entry name" value="VOC_core"/>
</dbReference>
<reference evidence="2" key="3">
    <citation type="submission" date="2020-12" db="UniProtKB">
        <authorList>
            <consortium name="EnsemblPlants"/>
        </authorList>
    </citation>
    <scope>IDENTIFICATION</scope>
</reference>
<dbReference type="SUPFAM" id="SSF54593">
    <property type="entry name" value="Glyoxalase/Bleomycin resistance protein/Dihydroxybiphenyl dioxygenase"/>
    <property type="match status" value="2"/>
</dbReference>
<feature type="domain" description="VOC" evidence="1">
    <location>
        <begin position="121"/>
        <end position="245"/>
    </location>
</feature>
<dbReference type="Pfam" id="PF00903">
    <property type="entry name" value="Glyoxalase"/>
    <property type="match status" value="2"/>
</dbReference>
<organism evidence="2 3">
    <name type="scientific">Physcomitrium patens</name>
    <name type="common">Spreading-leaved earth moss</name>
    <name type="synonym">Physcomitrella patens</name>
    <dbReference type="NCBI Taxonomy" id="3218"/>
    <lineage>
        <taxon>Eukaryota</taxon>
        <taxon>Viridiplantae</taxon>
        <taxon>Streptophyta</taxon>
        <taxon>Embryophyta</taxon>
        <taxon>Bryophyta</taxon>
        <taxon>Bryophytina</taxon>
        <taxon>Bryopsida</taxon>
        <taxon>Funariidae</taxon>
        <taxon>Funariales</taxon>
        <taxon>Funariaceae</taxon>
        <taxon>Physcomitrium</taxon>
    </lineage>
</organism>
<dbReference type="PANTHER" id="PTHR46036:SF5">
    <property type="entry name" value="LACTOYLGLUTATHIONE LYASE"/>
    <property type="match status" value="1"/>
</dbReference>
<dbReference type="PANTHER" id="PTHR46036">
    <property type="entry name" value="LACTOYLGLUTATHIONE LYASE"/>
    <property type="match status" value="1"/>
</dbReference>
<dbReference type="AlphaFoldDB" id="A0A7I4B1P8"/>
<dbReference type="Gene3D" id="3.10.180.10">
    <property type="entry name" value="2,3-Dihydroxybiphenyl 1,2-Dioxygenase, domain 1"/>
    <property type="match status" value="2"/>
</dbReference>
<gene>
    <name evidence="2" type="primary">LOC112293133</name>
</gene>
<evidence type="ECO:0000259" key="1">
    <source>
        <dbReference type="PROSITE" id="PS51819"/>
    </source>
</evidence>
<evidence type="ECO:0000313" key="2">
    <source>
        <dbReference type="EnsemblPlants" id="Pp3c16_11570V3.2"/>
    </source>
</evidence>
<sequence>MGQHAFYRYYQKCLGMHILRKIDAPEDKYLTVFMGYGREDNHLAVELTYNYGVLKYEIGTDLGHFGIAVPDVQKTLNEMREKGFLAPATTSVDLNKDVYAYIKDPDGYPFKLIQRKGMRERLWQASYKVADIDRSILFYQDAYGMFLLSRNDYPSSQKTFAYLGYNLDDTKATVIELECNYGVKEYTKGTGYVQMGISTDDVYETAYAAELQHARTIRPPGPLPGIPTKIYSCLDPDGWKTVSSL</sequence>
<dbReference type="InterPro" id="IPR004360">
    <property type="entry name" value="Glyas_Fos-R_dOase_dom"/>
</dbReference>
<dbReference type="EnsemblPlants" id="Pp3c16_11570V3.2">
    <property type="protein sequence ID" value="Pp3c16_11570V3.2"/>
    <property type="gene ID" value="Pp3c16_11570"/>
</dbReference>
<evidence type="ECO:0000313" key="3">
    <source>
        <dbReference type="Proteomes" id="UP000006727"/>
    </source>
</evidence>
<dbReference type="EMBL" id="ABEU02000016">
    <property type="status" value="NOT_ANNOTATED_CDS"/>
    <property type="molecule type" value="Genomic_DNA"/>
</dbReference>
<reference evidence="2 3" key="2">
    <citation type="journal article" date="2018" name="Plant J.">
        <title>The Physcomitrella patens chromosome-scale assembly reveals moss genome structure and evolution.</title>
        <authorList>
            <person name="Lang D."/>
            <person name="Ullrich K.K."/>
            <person name="Murat F."/>
            <person name="Fuchs J."/>
            <person name="Jenkins J."/>
            <person name="Haas F.B."/>
            <person name="Piednoel M."/>
            <person name="Gundlach H."/>
            <person name="Van Bel M."/>
            <person name="Meyberg R."/>
            <person name="Vives C."/>
            <person name="Morata J."/>
            <person name="Symeonidi A."/>
            <person name="Hiss M."/>
            <person name="Muchero W."/>
            <person name="Kamisugi Y."/>
            <person name="Saleh O."/>
            <person name="Blanc G."/>
            <person name="Decker E.L."/>
            <person name="van Gessel N."/>
            <person name="Grimwood J."/>
            <person name="Hayes R.D."/>
            <person name="Graham S.W."/>
            <person name="Gunter L.E."/>
            <person name="McDaniel S.F."/>
            <person name="Hoernstein S.N.W."/>
            <person name="Larsson A."/>
            <person name="Li F.W."/>
            <person name="Perroud P.F."/>
            <person name="Phillips J."/>
            <person name="Ranjan P."/>
            <person name="Rokshar D.S."/>
            <person name="Rothfels C.J."/>
            <person name="Schneider L."/>
            <person name="Shu S."/>
            <person name="Stevenson D.W."/>
            <person name="Thummler F."/>
            <person name="Tillich M."/>
            <person name="Villarreal Aguilar J.C."/>
            <person name="Widiez T."/>
            <person name="Wong G.K."/>
            <person name="Wymore A."/>
            <person name="Zhang Y."/>
            <person name="Zimmer A.D."/>
            <person name="Quatrano R.S."/>
            <person name="Mayer K.F.X."/>
            <person name="Goodstein D."/>
            <person name="Casacuberta J.M."/>
            <person name="Vandepoele K."/>
            <person name="Reski R."/>
            <person name="Cuming A.C."/>
            <person name="Tuskan G.A."/>
            <person name="Maumus F."/>
            <person name="Salse J."/>
            <person name="Schmutz J."/>
            <person name="Rensing S.A."/>
        </authorList>
    </citation>
    <scope>NUCLEOTIDE SEQUENCE [LARGE SCALE GENOMIC DNA]</scope>
    <source>
        <strain evidence="2 3">cv. Gransden 2004</strain>
    </source>
</reference>